<dbReference type="Pfam" id="PF03180">
    <property type="entry name" value="Lipoprotein_9"/>
    <property type="match status" value="1"/>
</dbReference>
<dbReference type="PANTHER" id="PTHR30429:SF3">
    <property type="entry name" value="LIPOPROTEIN"/>
    <property type="match status" value="1"/>
</dbReference>
<comment type="similarity">
    <text evidence="2">Belongs to the NlpA lipoprotein family.</text>
</comment>
<dbReference type="RefSeq" id="WP_202382673.1">
    <property type="nucleotide sequence ID" value="NZ_BAAAMA010000010.1"/>
</dbReference>
<reference evidence="8 9" key="1">
    <citation type="submission" date="2018-09" db="EMBL/GenBank/DDBJ databases">
        <title>Comparative genomics of Leucobacter spp.</title>
        <authorList>
            <person name="Reis A.C."/>
            <person name="Kolvenbach B.A."/>
            <person name="Corvini P.F.X."/>
            <person name="Nunes O.C."/>
        </authorList>
    </citation>
    <scope>NUCLEOTIDE SEQUENCE [LARGE SCALE GENOMIC DNA]</scope>
    <source>
        <strain evidence="8 9">L-1</strain>
    </source>
</reference>
<evidence type="ECO:0000313" key="9">
    <source>
        <dbReference type="Proteomes" id="UP001646141"/>
    </source>
</evidence>
<feature type="chain" id="PRO_5046777260" evidence="7">
    <location>
        <begin position="31"/>
        <end position="297"/>
    </location>
</feature>
<dbReference type="PROSITE" id="PS51257">
    <property type="entry name" value="PROKAR_LIPOPROTEIN"/>
    <property type="match status" value="1"/>
</dbReference>
<dbReference type="PANTHER" id="PTHR30429">
    <property type="entry name" value="D-METHIONINE-BINDING LIPOPROTEIN METQ"/>
    <property type="match status" value="1"/>
</dbReference>
<name>A0ABS1SQS1_9MICO</name>
<keyword evidence="4" id="KW-0472">Membrane</keyword>
<feature type="signal peptide" evidence="7">
    <location>
        <begin position="1"/>
        <end position="30"/>
    </location>
</feature>
<evidence type="ECO:0000256" key="3">
    <source>
        <dbReference type="ARBA" id="ARBA00022729"/>
    </source>
</evidence>
<keyword evidence="3 7" id="KW-0732">Signal</keyword>
<accession>A0ABS1SQS1</accession>
<evidence type="ECO:0000256" key="4">
    <source>
        <dbReference type="ARBA" id="ARBA00023136"/>
    </source>
</evidence>
<evidence type="ECO:0000256" key="1">
    <source>
        <dbReference type="ARBA" id="ARBA00004635"/>
    </source>
</evidence>
<comment type="caution">
    <text evidence="8">The sequence shown here is derived from an EMBL/GenBank/DDBJ whole genome shotgun (WGS) entry which is preliminary data.</text>
</comment>
<organism evidence="8 9">
    <name type="scientific">Leucobacter chromiireducens subsp. chromiireducens</name>
    <dbReference type="NCBI Taxonomy" id="660067"/>
    <lineage>
        <taxon>Bacteria</taxon>
        <taxon>Bacillati</taxon>
        <taxon>Actinomycetota</taxon>
        <taxon>Actinomycetes</taxon>
        <taxon>Micrococcales</taxon>
        <taxon>Microbacteriaceae</taxon>
        <taxon>Leucobacter</taxon>
    </lineage>
</organism>
<protein>
    <submittedName>
        <fullName evidence="8">Methionine ABC transporter substrate-binding protein</fullName>
    </submittedName>
</protein>
<evidence type="ECO:0000256" key="7">
    <source>
        <dbReference type="SAM" id="SignalP"/>
    </source>
</evidence>
<gene>
    <name evidence="8" type="ORF">D3226_11175</name>
</gene>
<dbReference type="EMBL" id="QYAD01000004">
    <property type="protein sequence ID" value="MBL3690513.1"/>
    <property type="molecule type" value="Genomic_DNA"/>
</dbReference>
<sequence>MTFTKRRTIAASFTALALAGAAALAGCAPAADSESETVKIGVVPGGQPYWDTFVAAAADEGITVEIVDFAEYPQPNPLLAEGELDLNQFQHIAYLAEYNEEASDDLVALGSTVIYPMNLFSAKYDKIEDIPKGGTVAVPNDPSNRARALLVLQKLGLIELKDGGNSGSTLEDVLADSSKVKVTELDAAGIPGVLPDVDGGVVNNDFVEPAGLKFSDSLGSDSAEDPAAAPYTNIFAARAEDKNNKTYLKLVDIYQNNPEVQKAVKDYVGEGAVPLNTPAAELADILAQAQKDYAATK</sequence>
<comment type="subcellular location">
    <subcellularLocation>
        <location evidence="1">Membrane</location>
        <topology evidence="1">Lipid-anchor</topology>
    </subcellularLocation>
</comment>
<evidence type="ECO:0000256" key="6">
    <source>
        <dbReference type="ARBA" id="ARBA00023288"/>
    </source>
</evidence>
<evidence type="ECO:0000256" key="5">
    <source>
        <dbReference type="ARBA" id="ARBA00023139"/>
    </source>
</evidence>
<dbReference type="Proteomes" id="UP001646141">
    <property type="component" value="Unassembled WGS sequence"/>
</dbReference>
<dbReference type="InterPro" id="IPR004872">
    <property type="entry name" value="Lipoprotein_NlpA"/>
</dbReference>
<proteinExistence type="inferred from homology"/>
<dbReference type="Gene3D" id="3.40.190.10">
    <property type="entry name" value="Periplasmic binding protein-like II"/>
    <property type="match status" value="2"/>
</dbReference>
<evidence type="ECO:0000313" key="8">
    <source>
        <dbReference type="EMBL" id="MBL3690513.1"/>
    </source>
</evidence>
<evidence type="ECO:0000256" key="2">
    <source>
        <dbReference type="ARBA" id="ARBA00008973"/>
    </source>
</evidence>
<keyword evidence="9" id="KW-1185">Reference proteome</keyword>
<keyword evidence="5" id="KW-0564">Palmitate</keyword>
<dbReference type="SUPFAM" id="SSF53850">
    <property type="entry name" value="Periplasmic binding protein-like II"/>
    <property type="match status" value="1"/>
</dbReference>
<keyword evidence="6" id="KW-0449">Lipoprotein</keyword>